<dbReference type="SUPFAM" id="SSF52518">
    <property type="entry name" value="Thiamin diphosphate-binding fold (THDP-binding)"/>
    <property type="match status" value="2"/>
</dbReference>
<dbReference type="Gene3D" id="3.40.50.970">
    <property type="match status" value="2"/>
</dbReference>
<dbReference type="Pfam" id="PF00676">
    <property type="entry name" value="E1_dh"/>
    <property type="match status" value="1"/>
</dbReference>
<keyword evidence="5" id="KW-0786">Thiamine pyrophosphate</keyword>
<dbReference type="EC" id="1.2.4.4" evidence="3"/>
<keyword evidence="4" id="KW-0560">Oxidoreductase</keyword>
<dbReference type="InterPro" id="IPR033248">
    <property type="entry name" value="Transketolase_C"/>
</dbReference>
<proteinExistence type="predicted"/>
<dbReference type="PANTHER" id="PTHR42980">
    <property type="entry name" value="2-OXOISOVALERATE DEHYDROGENASE SUBUNIT BETA-RELATED"/>
    <property type="match status" value="1"/>
</dbReference>
<evidence type="ECO:0000256" key="2">
    <source>
        <dbReference type="ARBA" id="ARBA00003906"/>
    </source>
</evidence>
<gene>
    <name evidence="7" type="ORF">QQ020_17910</name>
</gene>
<dbReference type="Gene3D" id="3.40.50.920">
    <property type="match status" value="1"/>
</dbReference>
<sequence length="691" mass="76034">MSTIVAKNRSQISRRILTKAYRLMFTVETMTSICEDNKEISGKYIHGAYHGQEAILLAVGLQLEPHDFGSFHDGDVATMLALGITPHELMLQILGKAGDPFSGGRAYYCYPSLKRAEFPTVPCQSRLTGMRTIQGTGMAHAIAYMEQQKLRKTDKTSIVICSMGDEMKDNMIAEAWHVAISRKLPIIYLALNNHHVSPDLNERLGAMDAYEYAGRFKGMKRMKVDGSDFVSAYEGIKKAMAAVRKDMGPLLIQAKCPSFSYVDSTGNTQHIGDRNLKSHNRSASLFRLRDHLLAIGAPESSIMEIESAVKDYVQKAFQQALNMAEPDLGTARLHEFVETPVKEGQGKKRRRASSKVTMAQAASSAINEILGKHPEALFYYQDVREESDGAAEKAEMKKRFGKHRVLGMPELDAYMIGSTTGMSAVGAKPIVEVQSGGGHQNHLSRWVEEIGSSCYLSMGQFPVQALIRVPVGNYEDEKSYSFGHLDSALLNIKGVKVVYPSNAADMKGLMKAAFYDPNPVVILENKGLYKAKTTEINGSMSFEPDDGYMIPLGLSNKILEAEKKKTQEGNSVLIITYGMGVHWAKAACQPMGGQVTILDLRTLSPLDWETIKKEVKIHSKVLILTEEPLLNSFGESLAGRIAGECFQFLDAPIQIVGAESLPAIVMNVNLKSVMLPSSDRVGEALSELLAY</sequence>
<reference evidence="7" key="1">
    <citation type="submission" date="2023-06" db="EMBL/GenBank/DDBJ databases">
        <title>Genomic of Agaribacillus aureum.</title>
        <authorList>
            <person name="Wang G."/>
        </authorList>
    </citation>
    <scope>NUCLEOTIDE SEQUENCE</scope>
    <source>
        <strain evidence="7">BMA12</strain>
    </source>
</reference>
<organism evidence="7 8">
    <name type="scientific">Agaribacillus aureus</name>
    <dbReference type="NCBI Taxonomy" id="3051825"/>
    <lineage>
        <taxon>Bacteria</taxon>
        <taxon>Pseudomonadati</taxon>
        <taxon>Bacteroidota</taxon>
        <taxon>Cytophagia</taxon>
        <taxon>Cytophagales</taxon>
        <taxon>Splendidivirgaceae</taxon>
        <taxon>Agaribacillus</taxon>
    </lineage>
</organism>
<dbReference type="InterPro" id="IPR005475">
    <property type="entry name" value="Transketolase-like_Pyr-bd"/>
</dbReference>
<name>A0ABT8LA46_9BACT</name>
<evidence type="ECO:0000256" key="4">
    <source>
        <dbReference type="ARBA" id="ARBA00023002"/>
    </source>
</evidence>
<dbReference type="InterPro" id="IPR001017">
    <property type="entry name" value="DH_E1"/>
</dbReference>
<comment type="function">
    <text evidence="2">E1 component of the 2-oxoglutarate dehydrogenase (OGDH) complex which catalyzes the decarboxylation of 2-oxoglutarate, the first step in the conversion of 2-oxoglutarate to succinyl-CoA and CO(2).</text>
</comment>
<evidence type="ECO:0000256" key="1">
    <source>
        <dbReference type="ARBA" id="ARBA00001964"/>
    </source>
</evidence>
<evidence type="ECO:0000313" key="7">
    <source>
        <dbReference type="EMBL" id="MDN5213956.1"/>
    </source>
</evidence>
<accession>A0ABT8LA46</accession>
<comment type="cofactor">
    <cofactor evidence="1">
        <name>thiamine diphosphate</name>
        <dbReference type="ChEBI" id="CHEBI:58937"/>
    </cofactor>
</comment>
<dbReference type="Pfam" id="PF02779">
    <property type="entry name" value="Transket_pyr"/>
    <property type="match status" value="1"/>
</dbReference>
<dbReference type="Pfam" id="PF02780">
    <property type="entry name" value="Transketolase_C"/>
    <property type="match status" value="1"/>
</dbReference>
<protein>
    <recommendedName>
        <fullName evidence="3">3-methyl-2-oxobutanoate dehydrogenase (2-methylpropanoyl-transferring)</fullName>
        <ecNumber evidence="3">1.2.4.4</ecNumber>
    </recommendedName>
</protein>
<dbReference type="InterPro" id="IPR029061">
    <property type="entry name" value="THDP-binding"/>
</dbReference>
<feature type="domain" description="Transketolase-like pyrimidine-binding" evidence="6">
    <location>
        <begin position="356"/>
        <end position="531"/>
    </location>
</feature>
<dbReference type="SUPFAM" id="SSF52922">
    <property type="entry name" value="TK C-terminal domain-like"/>
    <property type="match status" value="1"/>
</dbReference>
<evidence type="ECO:0000259" key="6">
    <source>
        <dbReference type="SMART" id="SM00861"/>
    </source>
</evidence>
<evidence type="ECO:0000313" key="8">
    <source>
        <dbReference type="Proteomes" id="UP001172083"/>
    </source>
</evidence>
<dbReference type="PANTHER" id="PTHR42980:SF1">
    <property type="entry name" value="2-OXOISOVALERATE DEHYDROGENASE SUBUNIT BETA, MITOCHONDRIAL"/>
    <property type="match status" value="1"/>
</dbReference>
<evidence type="ECO:0000256" key="5">
    <source>
        <dbReference type="ARBA" id="ARBA00023052"/>
    </source>
</evidence>
<evidence type="ECO:0000256" key="3">
    <source>
        <dbReference type="ARBA" id="ARBA00012277"/>
    </source>
</evidence>
<comment type="caution">
    <text evidence="7">The sequence shown here is derived from an EMBL/GenBank/DDBJ whole genome shotgun (WGS) entry which is preliminary data.</text>
</comment>
<keyword evidence="8" id="KW-1185">Reference proteome</keyword>
<dbReference type="InterPro" id="IPR009014">
    <property type="entry name" value="Transketo_C/PFOR_II"/>
</dbReference>
<dbReference type="EMBL" id="JAUJEB010000004">
    <property type="protein sequence ID" value="MDN5213956.1"/>
    <property type="molecule type" value="Genomic_DNA"/>
</dbReference>
<dbReference type="SMART" id="SM00861">
    <property type="entry name" value="Transket_pyr"/>
    <property type="match status" value="1"/>
</dbReference>
<dbReference type="RefSeq" id="WP_346759295.1">
    <property type="nucleotide sequence ID" value="NZ_JAUJEB010000004.1"/>
</dbReference>
<dbReference type="Proteomes" id="UP001172083">
    <property type="component" value="Unassembled WGS sequence"/>
</dbReference>